<dbReference type="SUPFAM" id="SSF55637">
    <property type="entry name" value="Cell cycle regulatory proteins"/>
    <property type="match status" value="1"/>
</dbReference>
<evidence type="ECO:0000313" key="3">
    <source>
        <dbReference type="Proteomes" id="UP000240830"/>
    </source>
</evidence>
<dbReference type="OrthoDB" id="440676at2759"/>
<keyword evidence="3" id="KW-1185">Reference proteome</keyword>
<dbReference type="EMBL" id="MTSL01000117">
    <property type="protein sequence ID" value="PJF18501.1"/>
    <property type="molecule type" value="Genomic_DNA"/>
</dbReference>
<comment type="caution">
    <text evidence="2">The sequence shown here is derived from an EMBL/GenBank/DDBJ whole genome shotgun (WGS) entry which is preliminary data.</text>
</comment>
<accession>A0A2H9TL59</accession>
<proteinExistence type="predicted"/>
<reference evidence="2 3" key="1">
    <citation type="submission" date="2016-10" db="EMBL/GenBank/DDBJ databases">
        <title>The genome of Paramicrosporidium saccamoebae is the missing link in understanding Cryptomycota and Microsporidia evolution.</title>
        <authorList>
            <person name="Quandt C.A."/>
            <person name="Beaudet D."/>
            <person name="Corsaro D."/>
            <person name="Michel R."/>
            <person name="Corradi N."/>
            <person name="James T."/>
        </authorList>
    </citation>
    <scope>NUCLEOTIDE SEQUENCE [LARGE SCALE GENOMIC DNA]</scope>
    <source>
        <strain evidence="2 3">KSL3</strain>
    </source>
</reference>
<dbReference type="AlphaFoldDB" id="A0A2H9TL59"/>
<gene>
    <name evidence="2" type="ORF">PSACC_01650</name>
</gene>
<evidence type="ECO:0000313" key="2">
    <source>
        <dbReference type="EMBL" id="PJF18501.1"/>
    </source>
</evidence>
<organism evidence="2 3">
    <name type="scientific">Paramicrosporidium saccamoebae</name>
    <dbReference type="NCBI Taxonomy" id="1246581"/>
    <lineage>
        <taxon>Eukaryota</taxon>
        <taxon>Fungi</taxon>
        <taxon>Fungi incertae sedis</taxon>
        <taxon>Cryptomycota</taxon>
        <taxon>Cryptomycota incertae sedis</taxon>
        <taxon>Paramicrosporidium</taxon>
    </lineage>
</organism>
<dbReference type="InterPro" id="IPR036858">
    <property type="entry name" value="Cyclin-dep_kinase_reg-sub_sf"/>
</dbReference>
<name>A0A2H9TL59_9FUNG</name>
<sequence length="83" mass="9324">MLRSGALDGESTILHAPPKERAEREKDIAEYAQQIMYSRRYYDEEFEYRCAAKRSRMAGDRGAAIAGMGALHGAQARTPYIVV</sequence>
<dbReference type="Gene3D" id="3.30.170.10">
    <property type="entry name" value="Cyclin-dependent kinase, regulatory subunit"/>
    <property type="match status" value="1"/>
</dbReference>
<dbReference type="GO" id="GO:0016538">
    <property type="term" value="F:cyclin-dependent protein serine/threonine kinase regulator activity"/>
    <property type="evidence" value="ECO:0007669"/>
    <property type="project" value="InterPro"/>
</dbReference>
<evidence type="ECO:0000256" key="1">
    <source>
        <dbReference type="SAM" id="MobiDB-lite"/>
    </source>
</evidence>
<protein>
    <submittedName>
        <fullName evidence="2">Uncharacterized protein</fullName>
    </submittedName>
</protein>
<dbReference type="Proteomes" id="UP000240830">
    <property type="component" value="Unassembled WGS sequence"/>
</dbReference>
<feature type="region of interest" description="Disordered" evidence="1">
    <location>
        <begin position="1"/>
        <end position="21"/>
    </location>
</feature>